<dbReference type="EMBL" id="AZBU02000003">
    <property type="protein sequence ID" value="TKR86968.1"/>
    <property type="molecule type" value="Genomic_DNA"/>
</dbReference>
<dbReference type="AlphaFoldDB" id="A0A4U5NTY0"/>
<keyword evidence="2" id="KW-1185">Reference proteome</keyword>
<evidence type="ECO:0000313" key="1">
    <source>
        <dbReference type="EMBL" id="TKR86968.1"/>
    </source>
</evidence>
<reference evidence="1 2" key="2">
    <citation type="journal article" date="2019" name="G3 (Bethesda)">
        <title>Hybrid Assembly of the Genome of the Entomopathogenic Nematode Steinernema carpocapsae Identifies the X-Chromosome.</title>
        <authorList>
            <person name="Serra L."/>
            <person name="Macchietto M."/>
            <person name="Macias-Munoz A."/>
            <person name="McGill C.J."/>
            <person name="Rodriguez I.M."/>
            <person name="Rodriguez B."/>
            <person name="Murad R."/>
            <person name="Mortazavi A."/>
        </authorList>
    </citation>
    <scope>NUCLEOTIDE SEQUENCE [LARGE SCALE GENOMIC DNA]</scope>
    <source>
        <strain evidence="1 2">ALL</strain>
    </source>
</reference>
<evidence type="ECO:0000313" key="2">
    <source>
        <dbReference type="Proteomes" id="UP000298663"/>
    </source>
</evidence>
<accession>A0A4U5NTY0</accession>
<comment type="caution">
    <text evidence="1">The sequence shown here is derived from an EMBL/GenBank/DDBJ whole genome shotgun (WGS) entry which is preliminary data.</text>
</comment>
<name>A0A4U5NTY0_STECR</name>
<gene>
    <name evidence="1" type="ORF">L596_011457</name>
</gene>
<reference evidence="1 2" key="1">
    <citation type="journal article" date="2015" name="Genome Biol.">
        <title>Comparative genomics of Steinernema reveals deeply conserved gene regulatory networks.</title>
        <authorList>
            <person name="Dillman A.R."/>
            <person name="Macchietto M."/>
            <person name="Porter C.F."/>
            <person name="Rogers A."/>
            <person name="Williams B."/>
            <person name="Antoshechkin I."/>
            <person name="Lee M.M."/>
            <person name="Goodwin Z."/>
            <person name="Lu X."/>
            <person name="Lewis E.E."/>
            <person name="Goodrich-Blair H."/>
            <person name="Stock S.P."/>
            <person name="Adams B.J."/>
            <person name="Sternberg P.W."/>
            <person name="Mortazavi A."/>
        </authorList>
    </citation>
    <scope>NUCLEOTIDE SEQUENCE [LARGE SCALE GENOMIC DNA]</scope>
    <source>
        <strain evidence="1 2">ALL</strain>
    </source>
</reference>
<protein>
    <submittedName>
        <fullName evidence="1">Uncharacterized protein</fullName>
    </submittedName>
</protein>
<sequence length="72" mass="8265">MNRSHITTLSPTIRQVQPQLRVLMSLHLRLTISAIEQISEFSSSLLHNLFSFKFVNPSDPIHHHDSLNGQTF</sequence>
<organism evidence="1 2">
    <name type="scientific">Steinernema carpocapsae</name>
    <name type="common">Entomopathogenic nematode</name>
    <dbReference type="NCBI Taxonomy" id="34508"/>
    <lineage>
        <taxon>Eukaryota</taxon>
        <taxon>Metazoa</taxon>
        <taxon>Ecdysozoa</taxon>
        <taxon>Nematoda</taxon>
        <taxon>Chromadorea</taxon>
        <taxon>Rhabditida</taxon>
        <taxon>Tylenchina</taxon>
        <taxon>Panagrolaimomorpha</taxon>
        <taxon>Strongyloidoidea</taxon>
        <taxon>Steinernematidae</taxon>
        <taxon>Steinernema</taxon>
    </lineage>
</organism>
<proteinExistence type="predicted"/>
<dbReference type="Proteomes" id="UP000298663">
    <property type="component" value="Unassembled WGS sequence"/>
</dbReference>